<feature type="non-terminal residue" evidence="2">
    <location>
        <position position="374"/>
    </location>
</feature>
<dbReference type="EMBL" id="CADCXU010024257">
    <property type="protein sequence ID" value="CAB0011720.1"/>
    <property type="molecule type" value="Genomic_DNA"/>
</dbReference>
<sequence length="374" mass="41983">MGWRTATDEDDSPVIPCLAPSSRAKPLLRYFECGFLSKGQYVSLIAPSRRGSLSAELCFAILLDVRRKWMILILERLKSETQVKEPSGCGYILTRVIPLKVAKLGLEKNEDWRSWEANSQRIIFSPQTNTPTFSKRRFSEAYARKASFALEELALTQSNHRPITLYNSFSASLWNGPLWLSTPRICSSDRTLSASCALPSMRSHYLTTTSAPLLLKTHLSRTYRVTVAEAPPQQGSYLPTFMSGCGPFECNNSRSPHCNCPKSPTVKLSGVNGSIVIVLKSRIGTELQKKLFLIHICSESLPEQVSVCPVFGNFVLFAFLDYIDDEEEYDKFALRARILEGEPTQNRKKNTTERTERTPLNHSPTPQTTTCSCP</sequence>
<evidence type="ECO:0000256" key="1">
    <source>
        <dbReference type="SAM" id="MobiDB-lite"/>
    </source>
</evidence>
<dbReference type="AlphaFoldDB" id="A0A6H5H379"/>
<feature type="region of interest" description="Disordered" evidence="1">
    <location>
        <begin position="344"/>
        <end position="374"/>
    </location>
</feature>
<feature type="compositionally biased region" description="Low complexity" evidence="1">
    <location>
        <begin position="363"/>
        <end position="374"/>
    </location>
</feature>
<evidence type="ECO:0000313" key="2">
    <source>
        <dbReference type="EMBL" id="CAB0011720.1"/>
    </source>
</evidence>
<name>A0A6H5H379_9HEMI</name>
<protein>
    <submittedName>
        <fullName evidence="2">Uncharacterized protein</fullName>
    </submittedName>
</protein>
<organism evidence="2 3">
    <name type="scientific">Nesidiocoris tenuis</name>
    <dbReference type="NCBI Taxonomy" id="355587"/>
    <lineage>
        <taxon>Eukaryota</taxon>
        <taxon>Metazoa</taxon>
        <taxon>Ecdysozoa</taxon>
        <taxon>Arthropoda</taxon>
        <taxon>Hexapoda</taxon>
        <taxon>Insecta</taxon>
        <taxon>Pterygota</taxon>
        <taxon>Neoptera</taxon>
        <taxon>Paraneoptera</taxon>
        <taxon>Hemiptera</taxon>
        <taxon>Heteroptera</taxon>
        <taxon>Panheteroptera</taxon>
        <taxon>Cimicomorpha</taxon>
        <taxon>Miridae</taxon>
        <taxon>Dicyphina</taxon>
        <taxon>Nesidiocoris</taxon>
    </lineage>
</organism>
<gene>
    <name evidence="2" type="ORF">NTEN_LOCUS16621</name>
</gene>
<evidence type="ECO:0000313" key="3">
    <source>
        <dbReference type="Proteomes" id="UP000479000"/>
    </source>
</evidence>
<dbReference type="Proteomes" id="UP000479000">
    <property type="component" value="Unassembled WGS sequence"/>
</dbReference>
<reference evidence="2 3" key="1">
    <citation type="submission" date="2020-02" db="EMBL/GenBank/DDBJ databases">
        <authorList>
            <person name="Ferguson B K."/>
        </authorList>
    </citation>
    <scope>NUCLEOTIDE SEQUENCE [LARGE SCALE GENOMIC DNA]</scope>
</reference>
<feature type="compositionally biased region" description="Basic and acidic residues" evidence="1">
    <location>
        <begin position="350"/>
        <end position="359"/>
    </location>
</feature>
<proteinExistence type="predicted"/>
<keyword evidence="3" id="KW-1185">Reference proteome</keyword>
<accession>A0A6H5H379</accession>